<proteinExistence type="predicted"/>
<dbReference type="RefSeq" id="WP_148425004.1">
    <property type="nucleotide sequence ID" value="NZ_BANI01000010.1"/>
</dbReference>
<accession>A0A0D6PX94</accession>
<dbReference type="Proteomes" id="UP000032675">
    <property type="component" value="Unassembled WGS sequence"/>
</dbReference>
<sequence length="458" mass="52257">MFENEKEIQNYIVNAIKKENISYIIHDVHCIKKLSKGAGDTQFPHFSVDYISRSSSIHAGNKVLSSLDCMELLTDDDNVSITSREVLRPDIICINSEQNSVILFELKKSGQTGRQALTELLAYEQEIKNILPLLSDYDFNFVLVSAEWTTLMDHAVSSSIVWSGKNILCLTPKKNMEGFYLETRIPDAWKITGSSSFPPEAVSSITICLYDYDNDEIDPRILTALDIMAREGDRTKSHGFAILWKDFSGFGLTKYNITVFGISPFSLFAIGFNSKHTSIDNSHLSNKIEEYIKKFDLTGHSNSLTNIATFSYPLLKELSSPHLEGFHTWKEDYEHLKKSSEPILCEFWGALGDYARSYIMNPAIRNYRREILRGGLGNWRDPSVAIPIMNSFMHPNIFKGGRILCSDAFRFGVLFGLDRLLRINIQNNDHPHLRARFKWNYIELIAAWEEIRLGPVRA</sequence>
<comment type="caution">
    <text evidence="1">The sequence shown here is derived from an EMBL/GenBank/DDBJ whole genome shotgun (WGS) entry which is preliminary data.</text>
</comment>
<evidence type="ECO:0000313" key="1">
    <source>
        <dbReference type="EMBL" id="GAN95131.1"/>
    </source>
</evidence>
<dbReference type="AlphaFoldDB" id="A0A0D6PX94"/>
<gene>
    <name evidence="1" type="ORF">Geu3261_0010_067</name>
</gene>
<evidence type="ECO:0000313" key="2">
    <source>
        <dbReference type="Proteomes" id="UP000032675"/>
    </source>
</evidence>
<protein>
    <submittedName>
        <fullName evidence="1">Uncharacterized protein</fullName>
    </submittedName>
</protein>
<organism evidence="1 2">
    <name type="scientific">Komagataeibacter europaeus NBRC 3261</name>
    <dbReference type="NCBI Taxonomy" id="1234669"/>
    <lineage>
        <taxon>Bacteria</taxon>
        <taxon>Pseudomonadati</taxon>
        <taxon>Pseudomonadota</taxon>
        <taxon>Alphaproteobacteria</taxon>
        <taxon>Acetobacterales</taxon>
        <taxon>Acetobacteraceae</taxon>
        <taxon>Komagataeibacter</taxon>
    </lineage>
</organism>
<name>A0A0D6PX94_KOMEU</name>
<reference evidence="1 2" key="1">
    <citation type="submission" date="2012-11" db="EMBL/GenBank/DDBJ databases">
        <title>Whole genome sequence of Gluconacetobacter europaeus NBRC3261.</title>
        <authorList>
            <person name="Azuma Y."/>
            <person name="Higashiura N."/>
            <person name="Hirakawa H."/>
            <person name="Matsushita K."/>
        </authorList>
    </citation>
    <scope>NUCLEOTIDE SEQUENCE [LARGE SCALE GENOMIC DNA]</scope>
    <source>
        <strain evidence="1 2">NBRC 3261</strain>
    </source>
</reference>
<dbReference type="EMBL" id="BANI01000010">
    <property type="protein sequence ID" value="GAN95131.1"/>
    <property type="molecule type" value="Genomic_DNA"/>
</dbReference>